<keyword evidence="1" id="KW-1133">Transmembrane helix</keyword>
<name>A0A382HDS9_9ZZZZ</name>
<feature type="transmembrane region" description="Helical" evidence="1">
    <location>
        <begin position="58"/>
        <end position="77"/>
    </location>
</feature>
<gene>
    <name evidence="2" type="ORF">METZ01_LOCUS238290</name>
</gene>
<feature type="non-terminal residue" evidence="2">
    <location>
        <position position="161"/>
    </location>
</feature>
<dbReference type="AlphaFoldDB" id="A0A382HDS9"/>
<sequence>MKNLTKRICSAAVLILILIYLTHDTTATSIRVVVATLISLIIVWEYSRLFKSRFCQVLFQMLFISLVFSAPYFIGFLESISNYFFGFLFLTWVVIFFRVLTNKKKNINDFLIFIFGYLTLLPFVGSLFTIIIYPGILLYAVITVSIADSAAYFVGRRVGKT</sequence>
<accession>A0A382HDS9</accession>
<keyword evidence="1" id="KW-0472">Membrane</keyword>
<dbReference type="EMBL" id="UINC01060682">
    <property type="protein sequence ID" value="SVB85436.1"/>
    <property type="molecule type" value="Genomic_DNA"/>
</dbReference>
<evidence type="ECO:0000313" key="2">
    <source>
        <dbReference type="EMBL" id="SVB85436.1"/>
    </source>
</evidence>
<proteinExistence type="predicted"/>
<protein>
    <recommendedName>
        <fullName evidence="3">Phosphatidate cytidylyltransferase</fullName>
    </recommendedName>
</protein>
<organism evidence="2">
    <name type="scientific">marine metagenome</name>
    <dbReference type="NCBI Taxonomy" id="408172"/>
    <lineage>
        <taxon>unclassified sequences</taxon>
        <taxon>metagenomes</taxon>
        <taxon>ecological metagenomes</taxon>
    </lineage>
</organism>
<evidence type="ECO:0000256" key="1">
    <source>
        <dbReference type="SAM" id="Phobius"/>
    </source>
</evidence>
<feature type="transmembrane region" description="Helical" evidence="1">
    <location>
        <begin position="136"/>
        <end position="155"/>
    </location>
</feature>
<feature type="transmembrane region" description="Helical" evidence="1">
    <location>
        <begin position="83"/>
        <end position="101"/>
    </location>
</feature>
<feature type="transmembrane region" description="Helical" evidence="1">
    <location>
        <begin position="29"/>
        <end position="46"/>
    </location>
</feature>
<keyword evidence="1" id="KW-0812">Transmembrane</keyword>
<feature type="transmembrane region" description="Helical" evidence="1">
    <location>
        <begin position="110"/>
        <end position="130"/>
    </location>
</feature>
<reference evidence="2" key="1">
    <citation type="submission" date="2018-05" db="EMBL/GenBank/DDBJ databases">
        <authorList>
            <person name="Lanie J.A."/>
            <person name="Ng W.-L."/>
            <person name="Kazmierczak K.M."/>
            <person name="Andrzejewski T.M."/>
            <person name="Davidsen T.M."/>
            <person name="Wayne K.J."/>
            <person name="Tettelin H."/>
            <person name="Glass J.I."/>
            <person name="Rusch D."/>
            <person name="Podicherti R."/>
            <person name="Tsui H.-C.T."/>
            <person name="Winkler M.E."/>
        </authorList>
    </citation>
    <scope>NUCLEOTIDE SEQUENCE</scope>
</reference>
<evidence type="ECO:0008006" key="3">
    <source>
        <dbReference type="Google" id="ProtNLM"/>
    </source>
</evidence>
<feature type="transmembrane region" description="Helical" evidence="1">
    <location>
        <begin position="7"/>
        <end position="23"/>
    </location>
</feature>
<dbReference type="Pfam" id="PF01148">
    <property type="entry name" value="CTP_transf_1"/>
    <property type="match status" value="1"/>
</dbReference>